<dbReference type="EMBL" id="JAXUIC010000004">
    <property type="protein sequence ID" value="KAK4592445.1"/>
    <property type="molecule type" value="Genomic_DNA"/>
</dbReference>
<gene>
    <name evidence="1" type="ORF">RGQ29_016835</name>
</gene>
<evidence type="ECO:0000313" key="2">
    <source>
        <dbReference type="Proteomes" id="UP001324115"/>
    </source>
</evidence>
<keyword evidence="2" id="KW-1185">Reference proteome</keyword>
<name>A0AAN7FLH6_QUERU</name>
<evidence type="ECO:0000313" key="1">
    <source>
        <dbReference type="EMBL" id="KAK4592445.1"/>
    </source>
</evidence>
<dbReference type="PANTHER" id="PTHR33710:SF77">
    <property type="entry name" value="DNASE I-LIKE SUPERFAMILY PROTEIN"/>
    <property type="match status" value="1"/>
</dbReference>
<dbReference type="InterPro" id="IPR036691">
    <property type="entry name" value="Endo/exonu/phosph_ase_sf"/>
</dbReference>
<dbReference type="SUPFAM" id="SSF56219">
    <property type="entry name" value="DNase I-like"/>
    <property type="match status" value="1"/>
</dbReference>
<dbReference type="AlphaFoldDB" id="A0AAN7FLH6"/>
<sequence length="239" mass="28159">MRIVGSLWRFSPPMNIHSLVKVPTNSYNFLLTAIYTSPNFNERKILWNYLKDLSPSVNMPWVLLGNFNDMLAEDEKMGGLPLNRNRLNAFRDCINSCGLMNLGFHGPKFTWTNKNPIWHQNIKERLDRGLGNMEWNILFPRSEIHHLPRTKSDHCPILLESEPPTYKLNKPYKFEKMWLTDPSFLTLVENSWNSSAFIPSPYSPISRLQHRLKFLTTNIIDWNKHHFSNLFWKKESLIS</sequence>
<accession>A0AAN7FLH6</accession>
<dbReference type="Gene3D" id="3.60.10.10">
    <property type="entry name" value="Endonuclease/exonuclease/phosphatase"/>
    <property type="match status" value="1"/>
</dbReference>
<comment type="caution">
    <text evidence="1">The sequence shown here is derived from an EMBL/GenBank/DDBJ whole genome shotgun (WGS) entry which is preliminary data.</text>
</comment>
<reference evidence="1 2" key="1">
    <citation type="journal article" date="2023" name="G3 (Bethesda)">
        <title>A haplotype-resolved chromosome-scale genome for Quercus rubra L. provides insights into the genetics of adaptive traits for red oak species.</title>
        <authorList>
            <person name="Kapoor B."/>
            <person name="Jenkins J."/>
            <person name="Schmutz J."/>
            <person name="Zhebentyayeva T."/>
            <person name="Kuelheim C."/>
            <person name="Coggeshall M."/>
            <person name="Heim C."/>
            <person name="Lasky J.R."/>
            <person name="Leites L."/>
            <person name="Islam-Faridi N."/>
            <person name="Romero-Severson J."/>
            <person name="DeLeo V.L."/>
            <person name="Lucas S.M."/>
            <person name="Lazic D."/>
            <person name="Gailing O."/>
            <person name="Carlson J."/>
            <person name="Staton M."/>
        </authorList>
    </citation>
    <scope>NUCLEOTIDE SEQUENCE [LARGE SCALE GENOMIC DNA]</scope>
    <source>
        <strain evidence="1">Pseudo-F2</strain>
    </source>
</reference>
<organism evidence="1 2">
    <name type="scientific">Quercus rubra</name>
    <name type="common">Northern red oak</name>
    <name type="synonym">Quercus borealis</name>
    <dbReference type="NCBI Taxonomy" id="3512"/>
    <lineage>
        <taxon>Eukaryota</taxon>
        <taxon>Viridiplantae</taxon>
        <taxon>Streptophyta</taxon>
        <taxon>Embryophyta</taxon>
        <taxon>Tracheophyta</taxon>
        <taxon>Spermatophyta</taxon>
        <taxon>Magnoliopsida</taxon>
        <taxon>eudicotyledons</taxon>
        <taxon>Gunneridae</taxon>
        <taxon>Pentapetalae</taxon>
        <taxon>rosids</taxon>
        <taxon>fabids</taxon>
        <taxon>Fagales</taxon>
        <taxon>Fagaceae</taxon>
        <taxon>Quercus</taxon>
    </lineage>
</organism>
<dbReference type="Proteomes" id="UP001324115">
    <property type="component" value="Unassembled WGS sequence"/>
</dbReference>
<dbReference type="PANTHER" id="PTHR33710">
    <property type="entry name" value="BNAC02G09200D PROTEIN"/>
    <property type="match status" value="1"/>
</dbReference>
<protein>
    <submittedName>
        <fullName evidence="1">Uncharacterized protein</fullName>
    </submittedName>
</protein>
<proteinExistence type="predicted"/>